<sequence length="364" mass="42126">MFAKKSLVKKQKVLWWYHSGMPNPGIPYLKKLLITKHIVFQPKTSFMEKPYPGGRDFVRQSFLSRGVPSLGANVILSSLAETTLTQYNTYLKKWWKFCQINLKKPIQLLIRHTNFLFNRAIQCWCVIYDIKFTILIPIIRVFRQIPPRPKYHTTWDPSVVLKYLSTIYPLAEATLPKLTVKLVTLLSLITGHRIQTLSKIRITNIIHFDNRLEIKIPDIIKTTKCKNNFQPLLIIPYFHQNPELCLASVINVYIERTRASRTEKTDFLILTYKKPFHPATTQHISKWIKMALTESGVDISKFSSYSTRHAATSAAHRAGVSIETIREAAGWTEKSQTFNKFYNRPLCPDPTAFAKAVVNDFVKQ</sequence>
<keyword evidence="1" id="KW-0233">DNA recombination</keyword>
<evidence type="ECO:0000256" key="1">
    <source>
        <dbReference type="ARBA" id="ARBA00023172"/>
    </source>
</evidence>
<comment type="caution">
    <text evidence="3">The sequence shown here is derived from an EMBL/GenBank/DDBJ whole genome shotgun (WGS) entry which is preliminary data.</text>
</comment>
<dbReference type="EMBL" id="JAPWTJ010001026">
    <property type="protein sequence ID" value="KAJ8974272.1"/>
    <property type="molecule type" value="Genomic_DNA"/>
</dbReference>
<protein>
    <recommendedName>
        <fullName evidence="2">Tyr recombinase domain-containing protein</fullName>
    </recommendedName>
</protein>
<reference evidence="3" key="1">
    <citation type="journal article" date="2023" name="Insect Mol. Biol.">
        <title>Genome sequencing provides insights into the evolution of gene families encoding plant cell wall-degrading enzymes in longhorned beetles.</title>
        <authorList>
            <person name="Shin N.R."/>
            <person name="Okamura Y."/>
            <person name="Kirsch R."/>
            <person name="Pauchet Y."/>
        </authorList>
    </citation>
    <scope>NUCLEOTIDE SEQUENCE</scope>
    <source>
        <strain evidence="3">MMC_N1</strain>
    </source>
</reference>
<dbReference type="Pfam" id="PF00589">
    <property type="entry name" value="Phage_integrase"/>
    <property type="match status" value="1"/>
</dbReference>
<dbReference type="Gene3D" id="1.10.443.10">
    <property type="entry name" value="Intergrase catalytic core"/>
    <property type="match status" value="1"/>
</dbReference>
<dbReference type="InterPro" id="IPR002104">
    <property type="entry name" value="Integrase_catalytic"/>
</dbReference>
<keyword evidence="4" id="KW-1185">Reference proteome</keyword>
<feature type="domain" description="Tyr recombinase" evidence="2">
    <location>
        <begin position="147"/>
        <end position="358"/>
    </location>
</feature>
<accession>A0ABQ9J9Z4</accession>
<evidence type="ECO:0000313" key="4">
    <source>
        <dbReference type="Proteomes" id="UP001162164"/>
    </source>
</evidence>
<dbReference type="InterPro" id="IPR013762">
    <property type="entry name" value="Integrase-like_cat_sf"/>
</dbReference>
<dbReference type="Proteomes" id="UP001162164">
    <property type="component" value="Unassembled WGS sequence"/>
</dbReference>
<organism evidence="3 4">
    <name type="scientific">Molorchus minor</name>
    <dbReference type="NCBI Taxonomy" id="1323400"/>
    <lineage>
        <taxon>Eukaryota</taxon>
        <taxon>Metazoa</taxon>
        <taxon>Ecdysozoa</taxon>
        <taxon>Arthropoda</taxon>
        <taxon>Hexapoda</taxon>
        <taxon>Insecta</taxon>
        <taxon>Pterygota</taxon>
        <taxon>Neoptera</taxon>
        <taxon>Endopterygota</taxon>
        <taxon>Coleoptera</taxon>
        <taxon>Polyphaga</taxon>
        <taxon>Cucujiformia</taxon>
        <taxon>Chrysomeloidea</taxon>
        <taxon>Cerambycidae</taxon>
        <taxon>Lamiinae</taxon>
        <taxon>Monochamini</taxon>
        <taxon>Molorchus</taxon>
    </lineage>
</organism>
<evidence type="ECO:0000259" key="2">
    <source>
        <dbReference type="PROSITE" id="PS51898"/>
    </source>
</evidence>
<dbReference type="SUPFAM" id="SSF56349">
    <property type="entry name" value="DNA breaking-rejoining enzymes"/>
    <property type="match status" value="1"/>
</dbReference>
<dbReference type="PANTHER" id="PTHR35617">
    <property type="entry name" value="PHAGE_INTEGRASE DOMAIN-CONTAINING PROTEIN"/>
    <property type="match status" value="1"/>
</dbReference>
<dbReference type="PANTHER" id="PTHR35617:SF3">
    <property type="entry name" value="CORE-BINDING (CB) DOMAIN-CONTAINING PROTEIN"/>
    <property type="match status" value="1"/>
</dbReference>
<evidence type="ECO:0000313" key="3">
    <source>
        <dbReference type="EMBL" id="KAJ8974272.1"/>
    </source>
</evidence>
<gene>
    <name evidence="3" type="ORF">NQ317_008279</name>
</gene>
<proteinExistence type="predicted"/>
<name>A0ABQ9J9Z4_9CUCU</name>
<dbReference type="InterPro" id="IPR011010">
    <property type="entry name" value="DNA_brk_join_enz"/>
</dbReference>
<dbReference type="PROSITE" id="PS51898">
    <property type="entry name" value="TYR_RECOMBINASE"/>
    <property type="match status" value="1"/>
</dbReference>